<dbReference type="GO" id="GO:0009244">
    <property type="term" value="P:lipopolysaccharide core region biosynthetic process"/>
    <property type="evidence" value="ECO:0007669"/>
    <property type="project" value="TreeGrafter"/>
</dbReference>
<dbReference type="GO" id="GO:0005829">
    <property type="term" value="C:cytosol"/>
    <property type="evidence" value="ECO:0007669"/>
    <property type="project" value="TreeGrafter"/>
</dbReference>
<keyword evidence="4" id="KW-1185">Reference proteome</keyword>
<dbReference type="GO" id="GO:0008713">
    <property type="term" value="F:ADP-heptose-lipopolysaccharide heptosyltransferase activity"/>
    <property type="evidence" value="ECO:0007669"/>
    <property type="project" value="TreeGrafter"/>
</dbReference>
<evidence type="ECO:0000313" key="4">
    <source>
        <dbReference type="Proteomes" id="UP000240535"/>
    </source>
</evidence>
<organism evidence="3 4">
    <name type="scientific">Campylobacter blaseri</name>
    <dbReference type="NCBI Taxonomy" id="2042961"/>
    <lineage>
        <taxon>Bacteria</taxon>
        <taxon>Pseudomonadati</taxon>
        <taxon>Campylobacterota</taxon>
        <taxon>Epsilonproteobacteria</taxon>
        <taxon>Campylobacterales</taxon>
        <taxon>Campylobacteraceae</taxon>
        <taxon>Campylobacter</taxon>
    </lineage>
</organism>
<dbReference type="OrthoDB" id="9797795at2"/>
<accession>A0A2P8QZQ2</accession>
<sequence length="326" mass="37750">MNILITRHDKIGDFVLTLPMIKLAKNNIKNVRIILLVSKVNFEFAKELEFVDDVILYEDDILKLAKKIKKAKIDVSISAFIDTKLGLALFLSGIKQRVAPATKIAQIFFNKRLKQRRSRVEKREFEYNIDLLKYLYPNVKSYFSRPVINMDKKRQKLIFDEFKARYKIDENKQIICFHPGFGGSSDGNLKIEDYVRLYRSIASKNIQIVFSFGPDDKKSLEYIKKYCGNSVVCLDSKYSLIDFCYLISNFKIFVSTSTGPMHLAGAVNITTFSFFGSSLFASAKRWGSINEPSKQNNFSINKDYLEEDYIKIEQEFKKLVSEIESE</sequence>
<name>A0A2P8QZQ2_9BACT</name>
<keyword evidence="2 3" id="KW-0808">Transferase</keyword>
<protein>
    <submittedName>
        <fullName evidence="3">Heptosyltransferase</fullName>
    </submittedName>
</protein>
<dbReference type="PANTHER" id="PTHR30160:SF15">
    <property type="entry name" value="GLYCOSYLTRANSFERASE HI_0523-RELATED"/>
    <property type="match status" value="1"/>
</dbReference>
<dbReference type="InterPro" id="IPR002201">
    <property type="entry name" value="Glyco_trans_9"/>
</dbReference>
<dbReference type="SUPFAM" id="SSF53756">
    <property type="entry name" value="UDP-Glycosyltransferase/glycogen phosphorylase"/>
    <property type="match status" value="1"/>
</dbReference>
<dbReference type="EMBL" id="PDHH01000005">
    <property type="protein sequence ID" value="PSM51721.1"/>
    <property type="molecule type" value="Genomic_DNA"/>
</dbReference>
<proteinExistence type="predicted"/>
<dbReference type="AlphaFoldDB" id="A0A2P8QZQ2"/>
<comment type="caution">
    <text evidence="3">The sequence shown here is derived from an EMBL/GenBank/DDBJ whole genome shotgun (WGS) entry which is preliminary data.</text>
</comment>
<evidence type="ECO:0000313" key="3">
    <source>
        <dbReference type="EMBL" id="PSM51721.1"/>
    </source>
</evidence>
<gene>
    <name evidence="3" type="ORF">CQ405_06210</name>
</gene>
<dbReference type="PANTHER" id="PTHR30160">
    <property type="entry name" value="TETRAACYLDISACCHARIDE 4'-KINASE-RELATED"/>
    <property type="match status" value="1"/>
</dbReference>
<dbReference type="Proteomes" id="UP000240535">
    <property type="component" value="Unassembled WGS sequence"/>
</dbReference>
<reference evidence="4" key="1">
    <citation type="submission" date="2017-10" db="EMBL/GenBank/DDBJ databases">
        <title>Campylobacter species from seals.</title>
        <authorList>
            <person name="Gilbert M.J."/>
            <person name="Zomer A.L."/>
            <person name="Timmerman A.J."/>
            <person name="Duim B."/>
            <person name="Wagenaar J.A."/>
        </authorList>
    </citation>
    <scope>NUCLEOTIDE SEQUENCE [LARGE SCALE GENOMIC DNA]</scope>
    <source>
        <strain evidence="4">17S00004-5</strain>
    </source>
</reference>
<dbReference type="InterPro" id="IPR051199">
    <property type="entry name" value="LPS_LOS_Heptosyltrfase"/>
</dbReference>
<dbReference type="Gene3D" id="3.40.50.2000">
    <property type="entry name" value="Glycogen Phosphorylase B"/>
    <property type="match status" value="2"/>
</dbReference>
<evidence type="ECO:0000256" key="2">
    <source>
        <dbReference type="ARBA" id="ARBA00022679"/>
    </source>
</evidence>
<evidence type="ECO:0000256" key="1">
    <source>
        <dbReference type="ARBA" id="ARBA00022676"/>
    </source>
</evidence>
<dbReference type="RefSeq" id="WP_106871783.1">
    <property type="nucleotide sequence ID" value="NZ_PDHH01000005.1"/>
</dbReference>
<dbReference type="Pfam" id="PF01075">
    <property type="entry name" value="Glyco_transf_9"/>
    <property type="match status" value="1"/>
</dbReference>
<dbReference type="CDD" id="cd03789">
    <property type="entry name" value="GT9_LPS_heptosyltransferase"/>
    <property type="match status" value="1"/>
</dbReference>
<keyword evidence="1" id="KW-0328">Glycosyltransferase</keyword>